<gene>
    <name evidence="2" type="ORF">Phou_049010</name>
</gene>
<protein>
    <recommendedName>
        <fullName evidence="1">Spore protein YkvP/CgeB glycosyl transferase-like domain-containing protein</fullName>
    </recommendedName>
</protein>
<reference evidence="2 3" key="2">
    <citation type="submission" date="2020-03" db="EMBL/GenBank/DDBJ databases">
        <authorList>
            <person name="Ichikawa N."/>
            <person name="Kimura A."/>
            <person name="Kitahashi Y."/>
            <person name="Uohara A."/>
        </authorList>
    </citation>
    <scope>NUCLEOTIDE SEQUENCE [LARGE SCALE GENOMIC DNA]</scope>
    <source>
        <strain evidence="2 3">NBRC 108639</strain>
    </source>
</reference>
<comment type="caution">
    <text evidence="2">The sequence shown here is derived from an EMBL/GenBank/DDBJ whole genome shotgun (WGS) entry which is preliminary data.</text>
</comment>
<dbReference type="SUPFAM" id="SSF53756">
    <property type="entry name" value="UDP-Glycosyltransferase/glycogen phosphorylase"/>
    <property type="match status" value="1"/>
</dbReference>
<dbReference type="Proteomes" id="UP000482800">
    <property type="component" value="Unassembled WGS sequence"/>
</dbReference>
<dbReference type="EMBL" id="BLPF01000001">
    <property type="protein sequence ID" value="GFJ80721.1"/>
    <property type="molecule type" value="Genomic_DNA"/>
</dbReference>
<evidence type="ECO:0000259" key="1">
    <source>
        <dbReference type="Pfam" id="PF13524"/>
    </source>
</evidence>
<accession>A0A6V8KE63</accession>
<keyword evidence="3" id="KW-1185">Reference proteome</keyword>
<reference evidence="2 3" key="1">
    <citation type="submission" date="2020-03" db="EMBL/GenBank/DDBJ databases">
        <title>Whole genome shotgun sequence of Phytohabitans houttuyneae NBRC 108639.</title>
        <authorList>
            <person name="Komaki H."/>
            <person name="Tamura T."/>
        </authorList>
    </citation>
    <scope>NUCLEOTIDE SEQUENCE [LARGE SCALE GENOMIC DNA]</scope>
    <source>
        <strain evidence="2 3">NBRC 108639</strain>
    </source>
</reference>
<feature type="domain" description="Spore protein YkvP/CgeB glycosyl transferase-like" evidence="1">
    <location>
        <begin position="1"/>
        <end position="67"/>
    </location>
</feature>
<evidence type="ECO:0000313" key="3">
    <source>
        <dbReference type="Proteomes" id="UP000482800"/>
    </source>
</evidence>
<dbReference type="Pfam" id="PF13524">
    <property type="entry name" value="Glyco_trans_1_2"/>
    <property type="match status" value="1"/>
</dbReference>
<proteinExistence type="predicted"/>
<name>A0A6V8KE63_9ACTN</name>
<organism evidence="2 3">
    <name type="scientific">Phytohabitans houttuyneae</name>
    <dbReference type="NCBI Taxonomy" id="1076126"/>
    <lineage>
        <taxon>Bacteria</taxon>
        <taxon>Bacillati</taxon>
        <taxon>Actinomycetota</taxon>
        <taxon>Actinomycetes</taxon>
        <taxon>Micromonosporales</taxon>
        <taxon>Micromonosporaceae</taxon>
    </lineage>
</organism>
<dbReference type="Gene3D" id="3.40.50.2000">
    <property type="entry name" value="Glycogen Phosphorylase B"/>
    <property type="match status" value="2"/>
</dbReference>
<sequence length="79" mass="8286">MACATPVLTTPRLSLPEVGGDAVAYTSEDPAQIAADLAALLDDEARRLALAKAGFDRAKEFTWESSAEVHVAAWSRAAA</sequence>
<dbReference type="AlphaFoldDB" id="A0A6V8KE63"/>
<evidence type="ECO:0000313" key="2">
    <source>
        <dbReference type="EMBL" id="GFJ80721.1"/>
    </source>
</evidence>
<dbReference type="InterPro" id="IPR055259">
    <property type="entry name" value="YkvP/CgeB_Glyco_trans-like"/>
</dbReference>